<protein>
    <submittedName>
        <fullName evidence="3">Uncharacterized protein</fullName>
    </submittedName>
</protein>
<keyword evidence="4" id="KW-1185">Reference proteome</keyword>
<evidence type="ECO:0000313" key="4">
    <source>
        <dbReference type="Proteomes" id="UP001258994"/>
    </source>
</evidence>
<dbReference type="RefSeq" id="WP_348392594.1">
    <property type="nucleotide sequence ID" value="NZ_CP134145.1"/>
</dbReference>
<keyword evidence="2" id="KW-0732">Signal</keyword>
<feature type="coiled-coil region" evidence="1">
    <location>
        <begin position="147"/>
        <end position="231"/>
    </location>
</feature>
<sequence length="309" mass="35172">MKNINKAALPLALASVLFSSHASAIDYDKLHQQLDIMSDIIKSSVKKQSDNKGPQLARIESHYLAGQGVVFNLNVARVLYYGHNSNINTPVMPLMPVVPRPPRNSEGHEGAELFGENYEIVIEEAMEEAAIAIEMINENIRFDAEDQRELREQERELAYELRDLAREERDLNYEKLHLDDDEKAEYQKELVEIKKRKEVIEQAKVKVKKRAKEYKAKVQKVQDEKAKQQQLFYSQLESNITDVLCSYGGGLKELPDSEYISMIINGAGNTIDGRTKDKVLVFNKLDVKNCVLERIDAAALLSKANGYQF</sequence>
<evidence type="ECO:0000256" key="2">
    <source>
        <dbReference type="SAM" id="SignalP"/>
    </source>
</evidence>
<feature type="signal peptide" evidence="2">
    <location>
        <begin position="1"/>
        <end position="24"/>
    </location>
</feature>
<dbReference type="Proteomes" id="UP001258994">
    <property type="component" value="Chromosome"/>
</dbReference>
<name>A0ABY9TX97_9GAMM</name>
<accession>A0ABY9TX97</accession>
<evidence type="ECO:0000256" key="1">
    <source>
        <dbReference type="SAM" id="Coils"/>
    </source>
</evidence>
<evidence type="ECO:0000313" key="3">
    <source>
        <dbReference type="EMBL" id="WNC73482.1"/>
    </source>
</evidence>
<keyword evidence="1" id="KW-0175">Coiled coil</keyword>
<feature type="chain" id="PRO_5046920491" evidence="2">
    <location>
        <begin position="25"/>
        <end position="309"/>
    </location>
</feature>
<proteinExistence type="predicted"/>
<dbReference type="EMBL" id="CP134145">
    <property type="protein sequence ID" value="WNC73482.1"/>
    <property type="molecule type" value="Genomic_DNA"/>
</dbReference>
<gene>
    <name evidence="3" type="ORF">RGQ13_05660</name>
</gene>
<organism evidence="3 4">
    <name type="scientific">Thalassotalea psychrophila</name>
    <dbReference type="NCBI Taxonomy" id="3065647"/>
    <lineage>
        <taxon>Bacteria</taxon>
        <taxon>Pseudomonadati</taxon>
        <taxon>Pseudomonadota</taxon>
        <taxon>Gammaproteobacteria</taxon>
        <taxon>Alteromonadales</taxon>
        <taxon>Colwelliaceae</taxon>
        <taxon>Thalassotalea</taxon>
    </lineage>
</organism>
<reference evidence="4" key="1">
    <citation type="submission" date="2023-09" db="EMBL/GenBank/DDBJ databases">
        <authorList>
            <person name="Li S."/>
            <person name="Li X."/>
            <person name="Zhang C."/>
            <person name="Zhao Z."/>
        </authorList>
    </citation>
    <scope>NUCLEOTIDE SEQUENCE [LARGE SCALE GENOMIC DNA]</scope>
    <source>
        <strain evidence="4">SQ149</strain>
    </source>
</reference>